<accession>A0ABD2AI17</accession>
<keyword evidence="2" id="KW-1185">Reference proteome</keyword>
<evidence type="ECO:0000313" key="2">
    <source>
        <dbReference type="Proteomes" id="UP001607302"/>
    </source>
</evidence>
<dbReference type="AlphaFoldDB" id="A0ABD2AI17"/>
<organism evidence="1 2">
    <name type="scientific">Vespula squamosa</name>
    <name type="common">Southern yellow jacket</name>
    <name type="synonym">Wasp</name>
    <dbReference type="NCBI Taxonomy" id="30214"/>
    <lineage>
        <taxon>Eukaryota</taxon>
        <taxon>Metazoa</taxon>
        <taxon>Ecdysozoa</taxon>
        <taxon>Arthropoda</taxon>
        <taxon>Hexapoda</taxon>
        <taxon>Insecta</taxon>
        <taxon>Pterygota</taxon>
        <taxon>Neoptera</taxon>
        <taxon>Endopterygota</taxon>
        <taxon>Hymenoptera</taxon>
        <taxon>Apocrita</taxon>
        <taxon>Aculeata</taxon>
        <taxon>Vespoidea</taxon>
        <taxon>Vespidae</taxon>
        <taxon>Vespinae</taxon>
        <taxon>Vespula</taxon>
    </lineage>
</organism>
<proteinExistence type="predicted"/>
<evidence type="ECO:0000313" key="1">
    <source>
        <dbReference type="EMBL" id="KAL2720267.1"/>
    </source>
</evidence>
<sequence length="139" mass="16077">MYHNKRHIICRLRELGEVGDNNSIKTIPKVGNLSRDTEVKELCMVPEIIRKTREIFPGWIYRIIANSLSSYSNVETPRWSFVLLFGPAGRVGRSEEWRYLEAAVNEMSCQFYEELLVTPKSMEAREVLARVANDSPTRT</sequence>
<comment type="caution">
    <text evidence="1">The sequence shown here is derived from an EMBL/GenBank/DDBJ whole genome shotgun (WGS) entry which is preliminary data.</text>
</comment>
<protein>
    <submittedName>
        <fullName evidence="1">Uncharacterized protein</fullName>
    </submittedName>
</protein>
<gene>
    <name evidence="1" type="ORF">V1478_010533</name>
</gene>
<reference evidence="1 2" key="1">
    <citation type="journal article" date="2024" name="Ann. Entomol. Soc. Am.">
        <title>Genomic analyses of the southern and eastern yellowjacket wasps (Hymenoptera: Vespidae) reveal evolutionary signatures of social life.</title>
        <authorList>
            <person name="Catto M.A."/>
            <person name="Caine P.B."/>
            <person name="Orr S.E."/>
            <person name="Hunt B.G."/>
            <person name="Goodisman M.A.D."/>
        </authorList>
    </citation>
    <scope>NUCLEOTIDE SEQUENCE [LARGE SCALE GENOMIC DNA]</scope>
    <source>
        <strain evidence="1">233</strain>
        <tissue evidence="1">Head and thorax</tissue>
    </source>
</reference>
<dbReference type="EMBL" id="JAUDFV010000147">
    <property type="protein sequence ID" value="KAL2720267.1"/>
    <property type="molecule type" value="Genomic_DNA"/>
</dbReference>
<name>A0ABD2AI17_VESSQ</name>
<dbReference type="Proteomes" id="UP001607302">
    <property type="component" value="Unassembled WGS sequence"/>
</dbReference>